<evidence type="ECO:0000256" key="11">
    <source>
        <dbReference type="PROSITE-ProRule" id="PRU01360"/>
    </source>
</evidence>
<keyword evidence="7" id="KW-0406">Ion transport</keyword>
<proteinExistence type="inferred from homology"/>
<evidence type="ECO:0000256" key="1">
    <source>
        <dbReference type="ARBA" id="ARBA00004571"/>
    </source>
</evidence>
<sequence length="831" mass="91863">MHISSRFLLLTFFISLPLVTIAQEDPLTVNNGVTDIEEIVVTATSRESSLLDVPYNISTISGSDIEERTIQDTSELLRNFAGISTIDRGYRNAGTTNSARIRGLNVDSSALQDYPVSSVASVSTYVDKTPVFANFLLKDLKRVEVLRGPQGTLYGSGALGGTVRYITNDPIVGEMSGSVNVTTSDVTGSNSLGTALDVVVNIPISEKMAYRMAYSYADYPGITDYVNVFRVTDIPGFDSWFGPVDPSYGVPTPKEGVGFPDFITSPPSVKTVQDADTVGIEFFRHKFLFDISDNLELVFSATMQDDDVGSRRQASTGTKYMLNETCTSLLDPNCYSTGTYGKYENGALMLEPSEREVEVYASELTYDADKYDLIVSFSTYDKSGSSITDNTGYFAGAGVFTSALAGYYNQTAGGIWATPSRPYSPAHRQYTDTADTLEIKFISEISDRFDYILGYFNQTEDMSRSQQTYIKGVNAWKGYYWGVDYVIDPNEQDFDYNVSESIDHEAFYGEFTFHLSKELDLTLGFRNFTSDADANMNMSFKLYDIGPAVDTSSNSDSDTLLKANLSYKPADDVTYFVTMSEGFRRGGVNAVPTEGTFIEEAGWVPFQSDTVTNLEMGVKGFVGDTYYNMSLYNVTWDNPQLNTATPVYGYYAVINGQEAETKGLDVELQGTVGSLDWNIGYAFNDTNLTKDLFTPASTPVLYAREGAKLPGSPEHMINIGLAYTHYFNSGIGVAQRMDFYSQSDTRNYIGEDSQYDTNFDGFRIVNMSSTFFQDNTYLSIFVKNIFNERGVTGAFLNPAFGPSPSQGFYGSNNREFFALPRTVGISLNRSF</sequence>
<evidence type="ECO:0000256" key="12">
    <source>
        <dbReference type="RuleBase" id="RU003357"/>
    </source>
</evidence>
<dbReference type="EMBL" id="JADHSG010000001">
    <property type="protein sequence ID" value="MBL6902651.1"/>
    <property type="molecule type" value="Genomic_DNA"/>
</dbReference>
<dbReference type="SUPFAM" id="SSF56935">
    <property type="entry name" value="Porins"/>
    <property type="match status" value="1"/>
</dbReference>
<keyword evidence="9 11" id="KW-0472">Membrane</keyword>
<feature type="domain" description="TonB-dependent receptor plug" evidence="15">
    <location>
        <begin position="50"/>
        <end position="162"/>
    </location>
</feature>
<feature type="domain" description="TonB-dependent receptor-like beta-barrel" evidence="14">
    <location>
        <begin position="379"/>
        <end position="784"/>
    </location>
</feature>
<evidence type="ECO:0000259" key="14">
    <source>
        <dbReference type="Pfam" id="PF00593"/>
    </source>
</evidence>
<accession>A0A937JAC3</accession>
<feature type="chain" id="PRO_5037602760" evidence="13">
    <location>
        <begin position="23"/>
        <end position="831"/>
    </location>
</feature>
<dbReference type="Proteomes" id="UP000705230">
    <property type="component" value="Unassembled WGS sequence"/>
</dbReference>
<dbReference type="InterPro" id="IPR000531">
    <property type="entry name" value="Beta-barrel_TonB"/>
</dbReference>
<dbReference type="AlphaFoldDB" id="A0A937JAC3"/>
<feature type="signal peptide" evidence="13">
    <location>
        <begin position="1"/>
        <end position="22"/>
    </location>
</feature>
<evidence type="ECO:0000256" key="9">
    <source>
        <dbReference type="ARBA" id="ARBA00023136"/>
    </source>
</evidence>
<dbReference type="Gene3D" id="2.40.170.20">
    <property type="entry name" value="TonB-dependent receptor, beta-barrel domain"/>
    <property type="match status" value="2"/>
</dbReference>
<evidence type="ECO:0000259" key="15">
    <source>
        <dbReference type="Pfam" id="PF07715"/>
    </source>
</evidence>
<keyword evidence="13" id="KW-0732">Signal</keyword>
<reference evidence="16" key="1">
    <citation type="submission" date="2020-10" db="EMBL/GenBank/DDBJ databases">
        <title>Microbiome of the Black Sea water column analyzed by genome centric metagenomics.</title>
        <authorList>
            <person name="Cabello-Yeves P.J."/>
            <person name="Callieri C."/>
            <person name="Picazo A."/>
            <person name="Mehrshad M."/>
            <person name="Haro-Moreno J.M."/>
            <person name="Roda-Garcia J."/>
            <person name="Dzembekova N."/>
            <person name="Slabakova V."/>
            <person name="Slabakova N."/>
            <person name="Moncheva S."/>
            <person name="Rodriguez-Valera F."/>
        </authorList>
    </citation>
    <scope>NUCLEOTIDE SEQUENCE</scope>
    <source>
        <strain evidence="16">BS30m-G43</strain>
    </source>
</reference>
<dbReference type="InterPro" id="IPR039426">
    <property type="entry name" value="TonB-dep_rcpt-like"/>
</dbReference>
<evidence type="ECO:0000256" key="2">
    <source>
        <dbReference type="ARBA" id="ARBA00022448"/>
    </source>
</evidence>
<evidence type="ECO:0000256" key="13">
    <source>
        <dbReference type="SAM" id="SignalP"/>
    </source>
</evidence>
<evidence type="ECO:0000313" key="17">
    <source>
        <dbReference type="Proteomes" id="UP000705230"/>
    </source>
</evidence>
<keyword evidence="16" id="KW-0675">Receptor</keyword>
<dbReference type="InterPro" id="IPR012910">
    <property type="entry name" value="Plug_dom"/>
</dbReference>
<evidence type="ECO:0000256" key="8">
    <source>
        <dbReference type="ARBA" id="ARBA00023077"/>
    </source>
</evidence>
<evidence type="ECO:0000256" key="10">
    <source>
        <dbReference type="ARBA" id="ARBA00023237"/>
    </source>
</evidence>
<evidence type="ECO:0000256" key="6">
    <source>
        <dbReference type="ARBA" id="ARBA00023004"/>
    </source>
</evidence>
<evidence type="ECO:0000256" key="7">
    <source>
        <dbReference type="ARBA" id="ARBA00023065"/>
    </source>
</evidence>
<keyword evidence="3 11" id="KW-1134">Transmembrane beta strand</keyword>
<gene>
    <name evidence="16" type="ORF">ISR29_00420</name>
</gene>
<comment type="caution">
    <text evidence="16">The sequence shown here is derived from an EMBL/GenBank/DDBJ whole genome shotgun (WGS) entry which is preliminary data.</text>
</comment>
<keyword evidence="2 11" id="KW-0813">Transport</keyword>
<keyword evidence="4" id="KW-0410">Iron transport</keyword>
<evidence type="ECO:0000256" key="5">
    <source>
        <dbReference type="ARBA" id="ARBA00022692"/>
    </source>
</evidence>
<keyword evidence="6" id="KW-0408">Iron</keyword>
<dbReference type="Pfam" id="PF07715">
    <property type="entry name" value="Plug"/>
    <property type="match status" value="1"/>
</dbReference>
<name>A0A937JAC3_9GAMM</name>
<dbReference type="GO" id="GO:0006826">
    <property type="term" value="P:iron ion transport"/>
    <property type="evidence" value="ECO:0007669"/>
    <property type="project" value="UniProtKB-KW"/>
</dbReference>
<dbReference type="PANTHER" id="PTHR32552:SF81">
    <property type="entry name" value="TONB-DEPENDENT OUTER MEMBRANE RECEPTOR"/>
    <property type="match status" value="1"/>
</dbReference>
<keyword evidence="5 11" id="KW-0812">Transmembrane</keyword>
<dbReference type="PANTHER" id="PTHR32552">
    <property type="entry name" value="FERRICHROME IRON RECEPTOR-RELATED"/>
    <property type="match status" value="1"/>
</dbReference>
<evidence type="ECO:0000256" key="4">
    <source>
        <dbReference type="ARBA" id="ARBA00022496"/>
    </source>
</evidence>
<evidence type="ECO:0000256" key="3">
    <source>
        <dbReference type="ARBA" id="ARBA00022452"/>
    </source>
</evidence>
<dbReference type="Pfam" id="PF00593">
    <property type="entry name" value="TonB_dep_Rec_b-barrel"/>
    <property type="match status" value="1"/>
</dbReference>
<comment type="subcellular location">
    <subcellularLocation>
        <location evidence="1 11">Cell outer membrane</location>
        <topology evidence="1 11">Multi-pass membrane protein</topology>
    </subcellularLocation>
</comment>
<keyword evidence="8 12" id="KW-0798">TonB box</keyword>
<dbReference type="InterPro" id="IPR036942">
    <property type="entry name" value="Beta-barrel_TonB_sf"/>
</dbReference>
<protein>
    <submittedName>
        <fullName evidence="16">TonB-dependent receptor</fullName>
    </submittedName>
</protein>
<comment type="similarity">
    <text evidence="11 12">Belongs to the TonB-dependent receptor family.</text>
</comment>
<dbReference type="GO" id="GO:0009279">
    <property type="term" value="C:cell outer membrane"/>
    <property type="evidence" value="ECO:0007669"/>
    <property type="project" value="UniProtKB-SubCell"/>
</dbReference>
<keyword evidence="10 11" id="KW-0998">Cell outer membrane</keyword>
<organism evidence="16 17">
    <name type="scientific">SAR86 cluster bacterium</name>
    <dbReference type="NCBI Taxonomy" id="2030880"/>
    <lineage>
        <taxon>Bacteria</taxon>
        <taxon>Pseudomonadati</taxon>
        <taxon>Pseudomonadota</taxon>
        <taxon>Gammaproteobacteria</taxon>
        <taxon>SAR86 cluster</taxon>
    </lineage>
</organism>
<dbReference type="PROSITE" id="PS52016">
    <property type="entry name" value="TONB_DEPENDENT_REC_3"/>
    <property type="match status" value="1"/>
</dbReference>
<evidence type="ECO:0000313" key="16">
    <source>
        <dbReference type="EMBL" id="MBL6902651.1"/>
    </source>
</evidence>